<dbReference type="AlphaFoldDB" id="A0A0F9EW07"/>
<accession>A0A0F9EW07</accession>
<organism evidence="1">
    <name type="scientific">marine sediment metagenome</name>
    <dbReference type="NCBI Taxonomy" id="412755"/>
    <lineage>
        <taxon>unclassified sequences</taxon>
        <taxon>metagenomes</taxon>
        <taxon>ecological metagenomes</taxon>
    </lineage>
</organism>
<proteinExistence type="predicted"/>
<comment type="caution">
    <text evidence="1">The sequence shown here is derived from an EMBL/GenBank/DDBJ whole genome shotgun (WGS) entry which is preliminary data.</text>
</comment>
<evidence type="ECO:0000313" key="1">
    <source>
        <dbReference type="EMBL" id="KKL27973.1"/>
    </source>
</evidence>
<protein>
    <recommendedName>
        <fullName evidence="2">DUF2292 domain-containing protein</fullName>
    </recommendedName>
</protein>
<evidence type="ECO:0008006" key="2">
    <source>
        <dbReference type="Google" id="ProtNLM"/>
    </source>
</evidence>
<dbReference type="EMBL" id="LAZR01035266">
    <property type="protein sequence ID" value="KKL27973.1"/>
    <property type="molecule type" value="Genomic_DNA"/>
</dbReference>
<sequence length="58" mass="6582">MAKRDLTNRVKVRKIDSTLTDLLEKVLVRGFHGTASVEFTIQDGVIQNIRRKVGQEVT</sequence>
<gene>
    <name evidence="1" type="ORF">LCGC14_2379830</name>
</gene>
<reference evidence="1" key="1">
    <citation type="journal article" date="2015" name="Nature">
        <title>Complex archaea that bridge the gap between prokaryotes and eukaryotes.</title>
        <authorList>
            <person name="Spang A."/>
            <person name="Saw J.H."/>
            <person name="Jorgensen S.L."/>
            <person name="Zaremba-Niedzwiedzka K."/>
            <person name="Martijn J."/>
            <person name="Lind A.E."/>
            <person name="van Eijk R."/>
            <person name="Schleper C."/>
            <person name="Guy L."/>
            <person name="Ettema T.J."/>
        </authorList>
    </citation>
    <scope>NUCLEOTIDE SEQUENCE</scope>
</reference>
<name>A0A0F9EW07_9ZZZZ</name>